<accession>A0ABN3UJI8</accession>
<feature type="domain" description="Methyltransferase FkbM" evidence="1">
    <location>
        <begin position="68"/>
        <end position="206"/>
    </location>
</feature>
<dbReference type="NCBIfam" id="TIGR01444">
    <property type="entry name" value="fkbM_fam"/>
    <property type="match status" value="1"/>
</dbReference>
<dbReference type="PANTHER" id="PTHR34203:SF15">
    <property type="entry name" value="SLL1173 PROTEIN"/>
    <property type="match status" value="1"/>
</dbReference>
<dbReference type="SUPFAM" id="SSF53335">
    <property type="entry name" value="S-adenosyl-L-methionine-dependent methyltransferases"/>
    <property type="match status" value="1"/>
</dbReference>
<gene>
    <name evidence="2" type="ORF">GCM10010439_52670</name>
</gene>
<keyword evidence="3" id="KW-1185">Reference proteome</keyword>
<dbReference type="EMBL" id="BAAATZ010000025">
    <property type="protein sequence ID" value="GAA2733207.1"/>
    <property type="molecule type" value="Genomic_DNA"/>
</dbReference>
<comment type="caution">
    <text evidence="2">The sequence shown here is derived from an EMBL/GenBank/DDBJ whole genome shotgun (WGS) entry which is preliminary data.</text>
</comment>
<sequence length="262" mass="28568">MCRALPGTFGRMSQRLSRAVADLLPKPLLGAVIRRLYPRVEPELGRLAEFVPDGGTAVDVGGWFGPWTARLLRRADRVVTVEADPGLARLLERAFPTARVVAAAASDRDGSTTLWSPPAGAIVGISSVEHGAAGSVSATVPRVRIDDLSLSDVRFMKFDIEGHELAALLGAERTIRRDLPVLLLELEARHQPIEPVITLLSGWGYRGEVLLDGRWRPLEGFDLASHQRSHAVQLARSFPSRILFPGARYVNSVLFRHYSGAG</sequence>
<evidence type="ECO:0000313" key="3">
    <source>
        <dbReference type="Proteomes" id="UP001501842"/>
    </source>
</evidence>
<reference evidence="2 3" key="1">
    <citation type="journal article" date="2019" name="Int. J. Syst. Evol. Microbiol.">
        <title>The Global Catalogue of Microorganisms (GCM) 10K type strain sequencing project: providing services to taxonomists for standard genome sequencing and annotation.</title>
        <authorList>
            <consortium name="The Broad Institute Genomics Platform"/>
            <consortium name="The Broad Institute Genome Sequencing Center for Infectious Disease"/>
            <person name="Wu L."/>
            <person name="Ma J."/>
        </authorList>
    </citation>
    <scope>NUCLEOTIDE SEQUENCE [LARGE SCALE GENOMIC DNA]</scope>
    <source>
        <strain evidence="2 3">JCM 8201</strain>
    </source>
</reference>
<dbReference type="PANTHER" id="PTHR34203">
    <property type="entry name" value="METHYLTRANSFERASE, FKBM FAMILY PROTEIN"/>
    <property type="match status" value="1"/>
</dbReference>
<dbReference type="InterPro" id="IPR052514">
    <property type="entry name" value="SAM-dependent_MTase"/>
</dbReference>
<dbReference type="Gene3D" id="3.40.50.150">
    <property type="entry name" value="Vaccinia Virus protein VP39"/>
    <property type="match status" value="1"/>
</dbReference>
<name>A0ABN3UJI8_9ACTN</name>
<proteinExistence type="predicted"/>
<dbReference type="InterPro" id="IPR006342">
    <property type="entry name" value="FkbM_mtfrase"/>
</dbReference>
<evidence type="ECO:0000259" key="1">
    <source>
        <dbReference type="Pfam" id="PF05050"/>
    </source>
</evidence>
<protein>
    <recommendedName>
        <fullName evidence="1">Methyltransferase FkbM domain-containing protein</fullName>
    </recommendedName>
</protein>
<dbReference type="InterPro" id="IPR029063">
    <property type="entry name" value="SAM-dependent_MTases_sf"/>
</dbReference>
<evidence type="ECO:0000313" key="2">
    <source>
        <dbReference type="EMBL" id="GAA2733207.1"/>
    </source>
</evidence>
<dbReference type="Proteomes" id="UP001501842">
    <property type="component" value="Unassembled WGS sequence"/>
</dbReference>
<organism evidence="2 3">
    <name type="scientific">Actinocorallia aurantiaca</name>
    <dbReference type="NCBI Taxonomy" id="46204"/>
    <lineage>
        <taxon>Bacteria</taxon>
        <taxon>Bacillati</taxon>
        <taxon>Actinomycetota</taxon>
        <taxon>Actinomycetes</taxon>
        <taxon>Streptosporangiales</taxon>
        <taxon>Thermomonosporaceae</taxon>
        <taxon>Actinocorallia</taxon>
    </lineage>
</organism>
<dbReference type="Pfam" id="PF05050">
    <property type="entry name" value="Methyltransf_21"/>
    <property type="match status" value="1"/>
</dbReference>